<dbReference type="GO" id="GO:0031419">
    <property type="term" value="F:cobalamin binding"/>
    <property type="evidence" value="ECO:0007669"/>
    <property type="project" value="InterPro"/>
</dbReference>
<dbReference type="Pfam" id="PF02607">
    <property type="entry name" value="B12-binding_2"/>
    <property type="match status" value="1"/>
</dbReference>
<dbReference type="Gene3D" id="1.10.1240.10">
    <property type="entry name" value="Methionine synthase domain"/>
    <property type="match status" value="1"/>
</dbReference>
<dbReference type="SUPFAM" id="SSF52242">
    <property type="entry name" value="Cobalamin (vitamin B12)-binding domain"/>
    <property type="match status" value="1"/>
</dbReference>
<dbReference type="InterPro" id="IPR003759">
    <property type="entry name" value="Cbl-bd_cap"/>
</dbReference>
<feature type="domain" description="B12-binding" evidence="3">
    <location>
        <begin position="87"/>
        <end position="214"/>
    </location>
</feature>
<dbReference type="InterPro" id="IPR006158">
    <property type="entry name" value="Cobalamin-bd"/>
</dbReference>
<organism evidence="4 5">
    <name type="scientific">Pontibacillus chungwhensis BH030062</name>
    <dbReference type="NCBI Taxonomy" id="1385513"/>
    <lineage>
        <taxon>Bacteria</taxon>
        <taxon>Bacillati</taxon>
        <taxon>Bacillota</taxon>
        <taxon>Bacilli</taxon>
        <taxon>Bacillales</taxon>
        <taxon>Bacillaceae</taxon>
        <taxon>Pontibacillus</taxon>
    </lineage>
</organism>
<name>A0A0A2UXW5_9BACI</name>
<evidence type="ECO:0000256" key="2">
    <source>
        <dbReference type="ARBA" id="ARBA00023285"/>
    </source>
</evidence>
<comment type="caution">
    <text evidence="4">The sequence shown here is derived from an EMBL/GenBank/DDBJ whole genome shotgun (WGS) entry which is preliminary data.</text>
</comment>
<protein>
    <submittedName>
        <fullName evidence="4">Cobalamin-binding domain protein</fullName>
    </submittedName>
</protein>
<dbReference type="PANTHER" id="PTHR45833">
    <property type="entry name" value="METHIONINE SYNTHASE"/>
    <property type="match status" value="1"/>
</dbReference>
<evidence type="ECO:0000313" key="4">
    <source>
        <dbReference type="EMBL" id="KGP91618.1"/>
    </source>
</evidence>
<dbReference type="EMBL" id="AVBG01000005">
    <property type="protein sequence ID" value="KGP91618.1"/>
    <property type="molecule type" value="Genomic_DNA"/>
</dbReference>
<keyword evidence="2" id="KW-0170">Cobalt</keyword>
<dbReference type="Gene3D" id="3.40.50.280">
    <property type="entry name" value="Cobalamin-binding domain"/>
    <property type="match status" value="1"/>
</dbReference>
<proteinExistence type="predicted"/>
<reference evidence="4 5" key="1">
    <citation type="submission" date="2013-08" db="EMBL/GenBank/DDBJ databases">
        <title>Genome of Pontibacillus chungwhensis.</title>
        <authorList>
            <person name="Wang Q."/>
            <person name="Wang G."/>
        </authorList>
    </citation>
    <scope>NUCLEOTIDE SEQUENCE [LARGE SCALE GENOMIC DNA]</scope>
    <source>
        <strain evidence="4 5">BH030062</strain>
    </source>
</reference>
<evidence type="ECO:0000313" key="5">
    <source>
        <dbReference type="Proteomes" id="UP000030153"/>
    </source>
</evidence>
<dbReference type="eggNOG" id="COG5012">
    <property type="taxonomic scope" value="Bacteria"/>
</dbReference>
<keyword evidence="5" id="KW-1185">Reference proteome</keyword>
<dbReference type="InterPro" id="IPR036724">
    <property type="entry name" value="Cobalamin-bd_sf"/>
</dbReference>
<dbReference type="GO" id="GO:0005829">
    <property type="term" value="C:cytosol"/>
    <property type="evidence" value="ECO:0007669"/>
    <property type="project" value="TreeGrafter"/>
</dbReference>
<dbReference type="InterPro" id="IPR036594">
    <property type="entry name" value="Meth_synthase_dom"/>
</dbReference>
<dbReference type="RefSeq" id="WP_036782456.1">
    <property type="nucleotide sequence ID" value="NZ_AVBG01000005.1"/>
</dbReference>
<sequence>MDDFSKLAKLFLEGNEDDAIHYLSQMGPTPNRLHLYEQFLTPTMYHIGDLWERNEISVADEHLATAVCDFVLSQLDSMEKRKVEKGTSKALLFGIEEEQHYLGLKMVASTFREYGWDVRYLGPNLPLDHALTQVNRYKPDVIGVSAALSYRLPVLKDVIEHLIHLDWSPTVLIGGRMAKEYDLSSFASDQVVVMKDLHQLEAWIEGNEEDINATS</sequence>
<dbReference type="Pfam" id="PF02310">
    <property type="entry name" value="B12-binding"/>
    <property type="match status" value="1"/>
</dbReference>
<dbReference type="STRING" id="1385513.N780_18455"/>
<dbReference type="Proteomes" id="UP000030153">
    <property type="component" value="Unassembled WGS sequence"/>
</dbReference>
<accession>A0A0A2UXW5</accession>
<evidence type="ECO:0000256" key="1">
    <source>
        <dbReference type="ARBA" id="ARBA00022723"/>
    </source>
</evidence>
<evidence type="ECO:0000259" key="3">
    <source>
        <dbReference type="PROSITE" id="PS51332"/>
    </source>
</evidence>
<gene>
    <name evidence="4" type="ORF">N780_18455</name>
</gene>
<dbReference type="GO" id="GO:0050667">
    <property type="term" value="P:homocysteine metabolic process"/>
    <property type="evidence" value="ECO:0007669"/>
    <property type="project" value="TreeGrafter"/>
</dbReference>
<dbReference type="GO" id="GO:0008705">
    <property type="term" value="F:methionine synthase activity"/>
    <property type="evidence" value="ECO:0007669"/>
    <property type="project" value="TreeGrafter"/>
</dbReference>
<dbReference type="InterPro" id="IPR050554">
    <property type="entry name" value="Met_Synthase/Corrinoid"/>
</dbReference>
<dbReference type="CDD" id="cd02065">
    <property type="entry name" value="B12-binding_like"/>
    <property type="match status" value="1"/>
</dbReference>
<dbReference type="AlphaFoldDB" id="A0A0A2UXW5"/>
<dbReference type="PANTHER" id="PTHR45833:SF1">
    <property type="entry name" value="METHIONINE SYNTHASE"/>
    <property type="match status" value="1"/>
</dbReference>
<keyword evidence="1" id="KW-0479">Metal-binding</keyword>
<dbReference type="GO" id="GO:0046653">
    <property type="term" value="P:tetrahydrofolate metabolic process"/>
    <property type="evidence" value="ECO:0007669"/>
    <property type="project" value="TreeGrafter"/>
</dbReference>
<dbReference type="PROSITE" id="PS51332">
    <property type="entry name" value="B12_BINDING"/>
    <property type="match status" value="1"/>
</dbReference>
<dbReference type="GO" id="GO:0046872">
    <property type="term" value="F:metal ion binding"/>
    <property type="evidence" value="ECO:0007669"/>
    <property type="project" value="UniProtKB-KW"/>
</dbReference>
<dbReference type="OrthoDB" id="5756833at2"/>